<evidence type="ECO:0000313" key="2">
    <source>
        <dbReference type="EMBL" id="MBS4104180.1"/>
    </source>
</evidence>
<feature type="transmembrane region" description="Helical" evidence="1">
    <location>
        <begin position="186"/>
        <end position="210"/>
    </location>
</feature>
<reference evidence="2 3" key="1">
    <citation type="submission" date="2021-04" db="EMBL/GenBank/DDBJ databases">
        <title>Whole genome sequence analysis of a thiophenic sulfur metabolizing bacteria.</title>
        <authorList>
            <person name="Akhtar N."/>
            <person name="Akram J."/>
            <person name="Aslam A."/>
        </authorList>
    </citation>
    <scope>NUCLEOTIDE SEQUENCE [LARGE SCALE GENOMIC DNA]</scope>
    <source>
        <strain evidence="2 3">3OW</strain>
    </source>
</reference>
<comment type="caution">
    <text evidence="2">The sequence shown here is derived from an EMBL/GenBank/DDBJ whole genome shotgun (WGS) entry which is preliminary data.</text>
</comment>
<evidence type="ECO:0000313" key="3">
    <source>
        <dbReference type="Proteomes" id="UP000676853"/>
    </source>
</evidence>
<gene>
    <name evidence="2" type="ORF">KFZ73_23445</name>
</gene>
<dbReference type="Proteomes" id="UP000676853">
    <property type="component" value="Unassembled WGS sequence"/>
</dbReference>
<proteinExistence type="predicted"/>
<protein>
    <submittedName>
        <fullName evidence="2">DUF4436 family protein</fullName>
    </submittedName>
</protein>
<evidence type="ECO:0000256" key="1">
    <source>
        <dbReference type="SAM" id="Phobius"/>
    </source>
</evidence>
<keyword evidence="3" id="KW-1185">Reference proteome</keyword>
<feature type="transmembrane region" description="Helical" evidence="1">
    <location>
        <begin position="255"/>
        <end position="277"/>
    </location>
</feature>
<dbReference type="InterPro" id="IPR027948">
    <property type="entry name" value="DUF4436"/>
</dbReference>
<organism evidence="2 3">
    <name type="scientific">Tsukamurella paurometabola</name>
    <name type="common">Corynebacterium paurometabolum</name>
    <dbReference type="NCBI Taxonomy" id="2061"/>
    <lineage>
        <taxon>Bacteria</taxon>
        <taxon>Bacillati</taxon>
        <taxon>Actinomycetota</taxon>
        <taxon>Actinomycetes</taxon>
        <taxon>Mycobacteriales</taxon>
        <taxon>Tsukamurellaceae</taxon>
        <taxon>Tsukamurella</taxon>
    </lineage>
</organism>
<keyword evidence="1" id="KW-1133">Transmembrane helix</keyword>
<dbReference type="RefSeq" id="WP_212555277.1">
    <property type="nucleotide sequence ID" value="NZ_JAGXOE010000119.1"/>
</dbReference>
<keyword evidence="1" id="KW-0812">Transmembrane</keyword>
<dbReference type="Pfam" id="PF14494">
    <property type="entry name" value="DUF4436"/>
    <property type="match status" value="1"/>
</dbReference>
<name>A0ABS5NIQ4_TSUPA</name>
<sequence>MTARRLALVVGALLVVLTTTTVLFLIDRAHSDTGAAAGPTDEELARVDAVRVTVLLKRLDTTSSTAVADILVEPVGTLADQRGRFARATSIELSTYRTDPIIAPVGRIPSVEERRIAVSGTAIDYPFDRYRVAVTATATSADGGAVPVALVVGDSADSFAITPESQDSDGGVLEIDLIAKRTLPSIVFAGFVMLLMYGIAAAAGTAAYYVLHLHRGLLFPACSMLAAMLFALPPLRHQVPGDPAPPMGSFIDFIAFFPAEAVVALSLISAVLGGFVVERRDRSAEGGDNRETHN</sequence>
<feature type="transmembrane region" description="Helical" evidence="1">
    <location>
        <begin position="217"/>
        <end position="235"/>
    </location>
</feature>
<dbReference type="EMBL" id="JAGXOE010000119">
    <property type="protein sequence ID" value="MBS4104180.1"/>
    <property type="molecule type" value="Genomic_DNA"/>
</dbReference>
<accession>A0ABS5NIQ4</accession>
<keyword evidence="1" id="KW-0472">Membrane</keyword>